<dbReference type="Proteomes" id="UP001054837">
    <property type="component" value="Unassembled WGS sequence"/>
</dbReference>
<gene>
    <name evidence="2" type="ORF">CDAR_455301</name>
</gene>
<evidence type="ECO:0000313" key="2">
    <source>
        <dbReference type="EMBL" id="GIX94291.1"/>
    </source>
</evidence>
<evidence type="ECO:0000313" key="3">
    <source>
        <dbReference type="Proteomes" id="UP001054837"/>
    </source>
</evidence>
<protein>
    <submittedName>
        <fullName evidence="2">Uncharacterized protein</fullName>
    </submittedName>
</protein>
<sequence length="93" mass="10640">MKTNPQPIRKNAISSSSNRSTTPKRGVGPSFAKPGNLFQANLEDKMARLRRRAARPIVKYECHPFYSCASNHRPRIRRPSLPPPIFYSNFNRS</sequence>
<accession>A0AAV4PB23</accession>
<keyword evidence="3" id="KW-1185">Reference proteome</keyword>
<organism evidence="2 3">
    <name type="scientific">Caerostris darwini</name>
    <dbReference type="NCBI Taxonomy" id="1538125"/>
    <lineage>
        <taxon>Eukaryota</taxon>
        <taxon>Metazoa</taxon>
        <taxon>Ecdysozoa</taxon>
        <taxon>Arthropoda</taxon>
        <taxon>Chelicerata</taxon>
        <taxon>Arachnida</taxon>
        <taxon>Araneae</taxon>
        <taxon>Araneomorphae</taxon>
        <taxon>Entelegynae</taxon>
        <taxon>Araneoidea</taxon>
        <taxon>Araneidae</taxon>
        <taxon>Caerostris</taxon>
    </lineage>
</organism>
<dbReference type="EMBL" id="BPLQ01002588">
    <property type="protein sequence ID" value="GIX94291.1"/>
    <property type="molecule type" value="Genomic_DNA"/>
</dbReference>
<evidence type="ECO:0000256" key="1">
    <source>
        <dbReference type="SAM" id="MobiDB-lite"/>
    </source>
</evidence>
<comment type="caution">
    <text evidence="2">The sequence shown here is derived from an EMBL/GenBank/DDBJ whole genome shotgun (WGS) entry which is preliminary data.</text>
</comment>
<feature type="region of interest" description="Disordered" evidence="1">
    <location>
        <begin position="1"/>
        <end position="36"/>
    </location>
</feature>
<name>A0AAV4PB23_9ARAC</name>
<reference evidence="2 3" key="1">
    <citation type="submission" date="2021-06" db="EMBL/GenBank/DDBJ databases">
        <title>Caerostris darwini draft genome.</title>
        <authorList>
            <person name="Kono N."/>
            <person name="Arakawa K."/>
        </authorList>
    </citation>
    <scope>NUCLEOTIDE SEQUENCE [LARGE SCALE GENOMIC DNA]</scope>
</reference>
<feature type="compositionally biased region" description="Polar residues" evidence="1">
    <location>
        <begin position="1"/>
        <end position="23"/>
    </location>
</feature>
<dbReference type="AlphaFoldDB" id="A0AAV4PB23"/>
<proteinExistence type="predicted"/>